<evidence type="ECO:0000256" key="3">
    <source>
        <dbReference type="PROSITE-ProRule" id="PRU00169"/>
    </source>
</evidence>
<dbReference type="Pfam" id="PF00196">
    <property type="entry name" value="GerE"/>
    <property type="match status" value="1"/>
</dbReference>
<proteinExistence type="predicted"/>
<dbReference type="InterPro" id="IPR001789">
    <property type="entry name" value="Sig_transdc_resp-reg_receiver"/>
</dbReference>
<dbReference type="AlphaFoldDB" id="A0A8J7UJ58"/>
<accession>A0A8J7UJ58</accession>
<evidence type="ECO:0000259" key="4">
    <source>
        <dbReference type="PROSITE" id="PS50043"/>
    </source>
</evidence>
<dbReference type="InterPro" id="IPR011006">
    <property type="entry name" value="CheY-like_superfamily"/>
</dbReference>
<gene>
    <name evidence="6" type="ORF">J5Y06_07680</name>
</gene>
<dbReference type="InterPro" id="IPR051015">
    <property type="entry name" value="EvgA-like"/>
</dbReference>
<dbReference type="SMART" id="SM00421">
    <property type="entry name" value="HTH_LUXR"/>
    <property type="match status" value="1"/>
</dbReference>
<dbReference type="Gene3D" id="3.40.50.2300">
    <property type="match status" value="1"/>
</dbReference>
<dbReference type="SUPFAM" id="SSF52172">
    <property type="entry name" value="CheY-like"/>
    <property type="match status" value="1"/>
</dbReference>
<feature type="domain" description="HTH luxR-type" evidence="4">
    <location>
        <begin position="146"/>
        <end position="211"/>
    </location>
</feature>
<dbReference type="CDD" id="cd06170">
    <property type="entry name" value="LuxR_C_like"/>
    <property type="match status" value="1"/>
</dbReference>
<dbReference type="InterPro" id="IPR016032">
    <property type="entry name" value="Sig_transdc_resp-reg_C-effctor"/>
</dbReference>
<evidence type="ECO:0000259" key="5">
    <source>
        <dbReference type="PROSITE" id="PS50110"/>
    </source>
</evidence>
<comment type="caution">
    <text evidence="6">The sequence shown here is derived from an EMBL/GenBank/DDBJ whole genome shotgun (WGS) entry which is preliminary data.</text>
</comment>
<dbReference type="Proteomes" id="UP000666240">
    <property type="component" value="Unassembled WGS sequence"/>
</dbReference>
<dbReference type="Pfam" id="PF00072">
    <property type="entry name" value="Response_reg"/>
    <property type="match status" value="1"/>
</dbReference>
<evidence type="ECO:0000313" key="6">
    <source>
        <dbReference type="EMBL" id="MBP0438525.1"/>
    </source>
</evidence>
<keyword evidence="2" id="KW-0238">DNA-binding</keyword>
<dbReference type="GO" id="GO:0006355">
    <property type="term" value="P:regulation of DNA-templated transcription"/>
    <property type="evidence" value="ECO:0007669"/>
    <property type="project" value="InterPro"/>
</dbReference>
<dbReference type="EMBL" id="JAGIYY010000002">
    <property type="protein sequence ID" value="MBP0438525.1"/>
    <property type="molecule type" value="Genomic_DNA"/>
</dbReference>
<dbReference type="SUPFAM" id="SSF46894">
    <property type="entry name" value="C-terminal effector domain of the bipartite response regulators"/>
    <property type="match status" value="1"/>
</dbReference>
<dbReference type="SMART" id="SM00448">
    <property type="entry name" value="REC"/>
    <property type="match status" value="1"/>
</dbReference>
<dbReference type="GO" id="GO:0003677">
    <property type="term" value="F:DNA binding"/>
    <property type="evidence" value="ECO:0007669"/>
    <property type="project" value="UniProtKB-KW"/>
</dbReference>
<dbReference type="RefSeq" id="WP_209334562.1">
    <property type="nucleotide sequence ID" value="NZ_JAGIYY010000002.1"/>
</dbReference>
<sequence length="217" mass="22750">MGTGLKFVVADDHPLFRGALRNALAGLGSEVAILEAGDFETAQASAADEDDIDLMLLDLSMPGGSGLSGLVRMRAAFADLPIVVVSAHDGAETVRRTLALGASGFISKSASMEEIRAAVRQVLEGGVAMPANLELGTEGDPEMQQLIRRLQSLTPQQTRVLTMLSSGLLNKQIAYELDVSEATVKAHVSAVLQKLGVDSRTQAVIFLSKLGAEPLPG</sequence>
<evidence type="ECO:0000256" key="2">
    <source>
        <dbReference type="ARBA" id="ARBA00023125"/>
    </source>
</evidence>
<feature type="domain" description="Response regulatory" evidence="5">
    <location>
        <begin position="6"/>
        <end position="123"/>
    </location>
</feature>
<evidence type="ECO:0000313" key="7">
    <source>
        <dbReference type="Proteomes" id="UP000666240"/>
    </source>
</evidence>
<dbReference type="CDD" id="cd17535">
    <property type="entry name" value="REC_NarL-like"/>
    <property type="match status" value="1"/>
</dbReference>
<dbReference type="InterPro" id="IPR058245">
    <property type="entry name" value="NreC/VraR/RcsB-like_REC"/>
</dbReference>
<name>A0A8J7UJ58_9HYPH</name>
<dbReference type="InterPro" id="IPR000792">
    <property type="entry name" value="Tscrpt_reg_LuxR_C"/>
</dbReference>
<protein>
    <submittedName>
        <fullName evidence="6">Response regulator transcription factor</fullName>
    </submittedName>
</protein>
<dbReference type="GO" id="GO:0000160">
    <property type="term" value="P:phosphorelay signal transduction system"/>
    <property type="evidence" value="ECO:0007669"/>
    <property type="project" value="InterPro"/>
</dbReference>
<organism evidence="6 7">
    <name type="scientific">Tianweitania sediminis</name>
    <dbReference type="NCBI Taxonomy" id="1502156"/>
    <lineage>
        <taxon>Bacteria</taxon>
        <taxon>Pseudomonadati</taxon>
        <taxon>Pseudomonadota</taxon>
        <taxon>Alphaproteobacteria</taxon>
        <taxon>Hyphomicrobiales</taxon>
        <taxon>Phyllobacteriaceae</taxon>
        <taxon>Tianweitania</taxon>
    </lineage>
</organism>
<feature type="modified residue" description="4-aspartylphosphate" evidence="3">
    <location>
        <position position="58"/>
    </location>
</feature>
<reference evidence="6" key="1">
    <citation type="submission" date="2021-03" db="EMBL/GenBank/DDBJ databases">
        <title>Genome sequencing and assembly of Tianweitania sediminis.</title>
        <authorList>
            <person name="Chhetri G."/>
        </authorList>
    </citation>
    <scope>NUCLEOTIDE SEQUENCE</scope>
    <source>
        <strain evidence="6">Z8</strain>
    </source>
</reference>
<keyword evidence="1 3" id="KW-0597">Phosphoprotein</keyword>
<dbReference type="PROSITE" id="PS00622">
    <property type="entry name" value="HTH_LUXR_1"/>
    <property type="match status" value="1"/>
</dbReference>
<dbReference type="PROSITE" id="PS50110">
    <property type="entry name" value="RESPONSE_REGULATORY"/>
    <property type="match status" value="1"/>
</dbReference>
<evidence type="ECO:0000256" key="1">
    <source>
        <dbReference type="ARBA" id="ARBA00022553"/>
    </source>
</evidence>
<dbReference type="PANTHER" id="PTHR45566:SF1">
    <property type="entry name" value="HTH-TYPE TRANSCRIPTIONAL REGULATOR YHJB-RELATED"/>
    <property type="match status" value="1"/>
</dbReference>
<dbReference type="PRINTS" id="PR00038">
    <property type="entry name" value="HTHLUXR"/>
</dbReference>
<dbReference type="PROSITE" id="PS50043">
    <property type="entry name" value="HTH_LUXR_2"/>
    <property type="match status" value="1"/>
</dbReference>
<dbReference type="PANTHER" id="PTHR45566">
    <property type="entry name" value="HTH-TYPE TRANSCRIPTIONAL REGULATOR YHJB-RELATED"/>
    <property type="match status" value="1"/>
</dbReference>
<keyword evidence="7" id="KW-1185">Reference proteome</keyword>